<sequence length="219" mass="24760">MFPFIRTLSRPLRQFHRWIGLALMVPLLAVAITGVLLVHPKWYEAPKMEDLPPTPPPTQATARVIVTALDHADRLNGFRIKQIDVRFHPTLGWFVAVKGVESSPPRERQYVHPIAAESFQTPGKSAQRAVLSEPPPKPGLKKFFKDLHTGEIFGKEWAWIWADLVGVSLAFLACSGLIIYLPVFWAKRKRKPTFVSPREVQPTNSSRSNEQRENVPCAP</sequence>
<dbReference type="EMBL" id="CP018477">
    <property type="protein sequence ID" value="ASV75364.1"/>
    <property type="molecule type" value="Genomic_DNA"/>
</dbReference>
<dbReference type="Pfam" id="PF03929">
    <property type="entry name" value="PepSY_TM"/>
    <property type="match status" value="1"/>
</dbReference>
<reference evidence="3 4" key="1">
    <citation type="journal article" name="Front. Microbiol.">
        <title>Sugar Metabolism of the First Thermophilic Planctomycete Thermogutta terrifontis: Comparative Genomic and Transcriptomic Approaches.</title>
        <authorList>
            <person name="Elcheninov A.G."/>
            <person name="Menzel P."/>
            <person name="Gudbergsdottir S.R."/>
            <person name="Slesarev A.I."/>
            <person name="Kadnikov V.V."/>
            <person name="Krogh A."/>
            <person name="Bonch-Osmolovskaya E.A."/>
            <person name="Peng X."/>
            <person name="Kublanov I.V."/>
        </authorList>
    </citation>
    <scope>NUCLEOTIDE SEQUENCE [LARGE SCALE GENOMIC DNA]</scope>
    <source>
        <strain evidence="3 4">R1</strain>
    </source>
</reference>
<dbReference type="RefSeq" id="WP_095415449.1">
    <property type="nucleotide sequence ID" value="NZ_CP018477.1"/>
</dbReference>
<keyword evidence="4" id="KW-1185">Reference proteome</keyword>
<keyword evidence="2" id="KW-0812">Transmembrane</keyword>
<evidence type="ECO:0000313" key="3">
    <source>
        <dbReference type="EMBL" id="ASV75364.1"/>
    </source>
</evidence>
<organism evidence="3 4">
    <name type="scientific">Thermogutta terrifontis</name>
    <dbReference type="NCBI Taxonomy" id="1331910"/>
    <lineage>
        <taxon>Bacteria</taxon>
        <taxon>Pseudomonadati</taxon>
        <taxon>Planctomycetota</taxon>
        <taxon>Planctomycetia</taxon>
        <taxon>Pirellulales</taxon>
        <taxon>Thermoguttaceae</taxon>
        <taxon>Thermogutta</taxon>
    </lineage>
</organism>
<evidence type="ECO:0000313" key="4">
    <source>
        <dbReference type="Proteomes" id="UP000215086"/>
    </source>
</evidence>
<name>A0A286RHB6_9BACT</name>
<keyword evidence="2" id="KW-1133">Transmembrane helix</keyword>
<dbReference type="OrthoDB" id="27171at2"/>
<evidence type="ECO:0000256" key="1">
    <source>
        <dbReference type="SAM" id="MobiDB-lite"/>
    </source>
</evidence>
<keyword evidence="2" id="KW-0472">Membrane</keyword>
<feature type="transmembrane region" description="Helical" evidence="2">
    <location>
        <begin position="21"/>
        <end position="39"/>
    </location>
</feature>
<gene>
    <name evidence="3" type="ORF">THTE_2762</name>
</gene>
<dbReference type="KEGG" id="ttf:THTE_2762"/>
<evidence type="ECO:0000256" key="2">
    <source>
        <dbReference type="SAM" id="Phobius"/>
    </source>
</evidence>
<dbReference type="AlphaFoldDB" id="A0A286RHB6"/>
<proteinExistence type="predicted"/>
<feature type="region of interest" description="Disordered" evidence="1">
    <location>
        <begin position="195"/>
        <end position="219"/>
    </location>
</feature>
<feature type="transmembrane region" description="Helical" evidence="2">
    <location>
        <begin position="158"/>
        <end position="181"/>
    </location>
</feature>
<dbReference type="InterPro" id="IPR005625">
    <property type="entry name" value="PepSY-ass_TM"/>
</dbReference>
<evidence type="ECO:0008006" key="5">
    <source>
        <dbReference type="Google" id="ProtNLM"/>
    </source>
</evidence>
<dbReference type="Proteomes" id="UP000215086">
    <property type="component" value="Chromosome"/>
</dbReference>
<accession>A0A286RHB6</accession>
<protein>
    <recommendedName>
        <fullName evidence="5">PepSY domain-containing protein</fullName>
    </recommendedName>
</protein>